<evidence type="ECO:0000259" key="11">
    <source>
        <dbReference type="PROSITE" id="PS50144"/>
    </source>
</evidence>
<dbReference type="GO" id="GO:0004843">
    <property type="term" value="F:cysteine-type deubiquitinase activity"/>
    <property type="evidence" value="ECO:0007669"/>
    <property type="project" value="UniProtKB-EC"/>
</dbReference>
<keyword evidence="8" id="KW-0788">Thiol protease</keyword>
<keyword evidence="7" id="KW-0378">Hydrolase</keyword>
<evidence type="ECO:0000256" key="2">
    <source>
        <dbReference type="ARBA" id="ARBA00004123"/>
    </source>
</evidence>
<dbReference type="InterPro" id="IPR029346">
    <property type="entry name" value="USP_C"/>
</dbReference>
<dbReference type="Pfam" id="PF14533">
    <property type="entry name" value="USP7_C2"/>
    <property type="match status" value="1"/>
</dbReference>
<organism evidence="13">
    <name type="scientific">Absidia glauca</name>
    <name type="common">Pin mould</name>
    <dbReference type="NCBI Taxonomy" id="4829"/>
    <lineage>
        <taxon>Eukaryota</taxon>
        <taxon>Fungi</taxon>
        <taxon>Fungi incertae sedis</taxon>
        <taxon>Mucoromycota</taxon>
        <taxon>Mucoromycotina</taxon>
        <taxon>Mucoromycetes</taxon>
        <taxon>Mucorales</taxon>
        <taxon>Cunninghamellaceae</taxon>
        <taxon>Absidia</taxon>
    </lineage>
</organism>
<dbReference type="PROSITE" id="PS00972">
    <property type="entry name" value="USP_1"/>
    <property type="match status" value="1"/>
</dbReference>
<dbReference type="PROSITE" id="PS50144">
    <property type="entry name" value="MATH"/>
    <property type="match status" value="1"/>
</dbReference>
<evidence type="ECO:0000256" key="1">
    <source>
        <dbReference type="ARBA" id="ARBA00000707"/>
    </source>
</evidence>
<dbReference type="InterPro" id="IPR001394">
    <property type="entry name" value="Peptidase_C19_UCH"/>
</dbReference>
<dbReference type="InterPro" id="IPR018200">
    <property type="entry name" value="USP_CS"/>
</dbReference>
<feature type="compositionally biased region" description="Low complexity" evidence="10">
    <location>
        <begin position="27"/>
        <end position="36"/>
    </location>
</feature>
<dbReference type="SMART" id="SM00061">
    <property type="entry name" value="MATH"/>
    <property type="match status" value="1"/>
</dbReference>
<dbReference type="SUPFAM" id="SSF49599">
    <property type="entry name" value="TRAF domain-like"/>
    <property type="match status" value="1"/>
</dbReference>
<accession>A0A168RV68</accession>
<dbReference type="Pfam" id="PF12436">
    <property type="entry name" value="USP7_ICP0_bdg"/>
    <property type="match status" value="1"/>
</dbReference>
<comment type="catalytic activity">
    <reaction evidence="1">
        <text>Thiol-dependent hydrolysis of ester, thioester, amide, peptide and isopeptide bonds formed by the C-terminal Gly of ubiquitin (a 76-residue protein attached to proteins as an intracellular targeting signal).</text>
        <dbReference type="EC" id="3.4.19.12"/>
    </reaction>
</comment>
<dbReference type="EC" id="3.4.19.12" evidence="4"/>
<dbReference type="EMBL" id="LT554760">
    <property type="protein sequence ID" value="SAM07436.1"/>
    <property type="molecule type" value="Genomic_DNA"/>
</dbReference>
<dbReference type="STRING" id="4829.A0A168RV68"/>
<evidence type="ECO:0000256" key="5">
    <source>
        <dbReference type="ARBA" id="ARBA00022670"/>
    </source>
</evidence>
<dbReference type="InterPro" id="IPR002083">
    <property type="entry name" value="MATH/TRAF_dom"/>
</dbReference>
<evidence type="ECO:0000313" key="14">
    <source>
        <dbReference type="Proteomes" id="UP000078561"/>
    </source>
</evidence>
<evidence type="ECO:0000256" key="3">
    <source>
        <dbReference type="ARBA" id="ARBA00009085"/>
    </source>
</evidence>
<feature type="domain" description="USP" evidence="12">
    <location>
        <begin position="217"/>
        <end position="545"/>
    </location>
</feature>
<gene>
    <name evidence="13" type="primary">ABSGL_13079.1 scaffold 13659</name>
</gene>
<dbReference type="Gene3D" id="2.60.210.10">
    <property type="entry name" value="Apoptosis, Tumor Necrosis Factor Receptor Associated Protein 2, Chain A"/>
    <property type="match status" value="1"/>
</dbReference>
<dbReference type="Pfam" id="PF00443">
    <property type="entry name" value="UCH"/>
    <property type="match status" value="1"/>
</dbReference>
<evidence type="ECO:0000256" key="4">
    <source>
        <dbReference type="ARBA" id="ARBA00012759"/>
    </source>
</evidence>
<keyword evidence="14" id="KW-1185">Reference proteome</keyword>
<dbReference type="FunCoup" id="A0A168RV68">
    <property type="interactions" value="1626"/>
</dbReference>
<dbReference type="GO" id="GO:0031647">
    <property type="term" value="P:regulation of protein stability"/>
    <property type="evidence" value="ECO:0007669"/>
    <property type="project" value="TreeGrafter"/>
</dbReference>
<comment type="similarity">
    <text evidence="3">Belongs to the peptidase C19 family.</text>
</comment>
<comment type="subcellular location">
    <subcellularLocation>
        <location evidence="2">Nucleus</location>
    </subcellularLocation>
</comment>
<evidence type="ECO:0000256" key="9">
    <source>
        <dbReference type="ARBA" id="ARBA00023242"/>
    </source>
</evidence>
<dbReference type="FunFam" id="3.90.70.10:FF:000005">
    <property type="entry name" value="Ubiquitin carboxyl-terminal hydrolase 7"/>
    <property type="match status" value="1"/>
</dbReference>
<dbReference type="InterPro" id="IPR024729">
    <property type="entry name" value="USP7_ICP0-binding_dom"/>
</dbReference>
<feature type="compositionally biased region" description="Polar residues" evidence="10">
    <location>
        <begin position="17"/>
        <end position="26"/>
    </location>
</feature>
<evidence type="ECO:0000256" key="10">
    <source>
        <dbReference type="SAM" id="MobiDB-lite"/>
    </source>
</evidence>
<dbReference type="Gene3D" id="3.10.20.90">
    <property type="entry name" value="Phosphatidylinositol 3-kinase Catalytic Subunit, Chain A, domain 1"/>
    <property type="match status" value="2"/>
</dbReference>
<dbReference type="PANTHER" id="PTHR24006:SF644">
    <property type="entry name" value="UBIQUITIN CARBOXYL-TERMINAL HYDROLASE 7"/>
    <property type="match status" value="1"/>
</dbReference>
<dbReference type="GO" id="GO:0005634">
    <property type="term" value="C:nucleus"/>
    <property type="evidence" value="ECO:0007669"/>
    <property type="project" value="UniProtKB-SubCell"/>
</dbReference>
<dbReference type="InterPro" id="IPR038765">
    <property type="entry name" value="Papain-like_cys_pep_sf"/>
</dbReference>
<keyword evidence="6" id="KW-0833">Ubl conjugation pathway</keyword>
<evidence type="ECO:0000259" key="12">
    <source>
        <dbReference type="PROSITE" id="PS50235"/>
    </source>
</evidence>
<dbReference type="Pfam" id="PF22486">
    <property type="entry name" value="MATH_2"/>
    <property type="match status" value="1"/>
</dbReference>
<dbReference type="OrthoDB" id="289038at2759"/>
<dbReference type="AlphaFoldDB" id="A0A168RV68"/>
<dbReference type="OMA" id="QFLPCET"/>
<reference evidence="13" key="1">
    <citation type="submission" date="2016-04" db="EMBL/GenBank/DDBJ databases">
        <authorList>
            <person name="Evans L.H."/>
            <person name="Alamgir A."/>
            <person name="Owens N."/>
            <person name="Weber N.D."/>
            <person name="Virtaneva K."/>
            <person name="Barbian K."/>
            <person name="Babar A."/>
            <person name="Rosenke K."/>
        </authorList>
    </citation>
    <scope>NUCLEOTIDE SEQUENCE [LARGE SCALE GENOMIC DNA]</scope>
    <source>
        <strain evidence="13">CBS 101.48</strain>
    </source>
</reference>
<dbReference type="PANTHER" id="PTHR24006">
    <property type="entry name" value="UBIQUITIN CARBOXYL-TERMINAL HYDROLASE"/>
    <property type="match status" value="1"/>
</dbReference>
<dbReference type="GO" id="GO:0005829">
    <property type="term" value="C:cytosol"/>
    <property type="evidence" value="ECO:0007669"/>
    <property type="project" value="TreeGrafter"/>
</dbReference>
<dbReference type="GO" id="GO:0140492">
    <property type="term" value="F:metal-dependent deubiquitinase activity"/>
    <property type="evidence" value="ECO:0007669"/>
    <property type="project" value="UniProtKB-ARBA"/>
</dbReference>
<keyword evidence="9" id="KW-0539">Nucleus</keyword>
<dbReference type="GO" id="GO:0006508">
    <property type="term" value="P:proteolysis"/>
    <property type="evidence" value="ECO:0007669"/>
    <property type="project" value="UniProtKB-KW"/>
</dbReference>
<evidence type="ECO:0000256" key="6">
    <source>
        <dbReference type="ARBA" id="ARBA00022786"/>
    </source>
</evidence>
<dbReference type="InterPro" id="IPR050164">
    <property type="entry name" value="Peptidase_C19"/>
</dbReference>
<sequence>MAIKDLNKSPSPPPTADTISDTSSTNQPQQPQQQQPVKHSIKDETIFEHILPKTADLETEQEFVYHWNIPDWKALETKTKSPAFQVGGFSWRILLFPKGNNQGEFVSVYLEVADPSEQGLADNWHACAQFSLVISHPQDPTIYYNADHRFSQEEIDWGFTRFHDVKLLSQQVKDGKGPYLVNNQTTISVFVRLIKDETGVLWHNFVNYDSKKETGYVGMKNQGATCYMNSLLQSLYCTNLFRKAVYQIPTENDEPTNSVALALQRCFYNLQYEESPIGTTELTKSFGWDSVEAFMQHDVQEFNRVLQDNLEIKMKGTPADGAISNLFEGKMKSYVKCINVDYESSRVEDFYDIQLNVKGCKNLYDSFEEYVAMETLEGENKYQAEGYGFQDANKGVIFESFPPVLHLQLKRFEYDFMRDTMVKINDRHEFPEEINLDKFVSKDADRKDPYDYVLHGVLVHSGDLHSGHYFALIRTEKEGKWLRFDDDRVTPVTSKEVFEENFGDDTQTSPGGNNFSLLNNGVMRSNNSRLMKRFTNAYMLVYIQKSKLNSVLAPVVESDIPDHLKRRITEERAAIEKKKRDKEEMHLYVNVAVITDETFKNRQEFDLATFDDRALQATPGVDIFKVLKNDTVATFKEKLADHYKFEEDKIRLWSVIYRTNETVRIDQPITATEELDTLEKLRENSCASLQFNGYAKLYLEHVNPPVDPVEIESDDLLIFLKYFDVQQQRLRGLGHMFVKSDEKVGDIIPRLVKRSGLPQDSSIDLYEEVKPSMIDKMNNKQTFHASEIQHGDIICFQVAVPDEKAKELHALKKHATVKDHYKSILNRVLVVLKNKIDKRDGKEIKLVLDRHAGYTQIVQQLGEQLDVDWTKIRLTSVHAVTQQPKDVIPFRSQLQLNQMIPGMARIHDYAHAVHLEDVIPLPVLFYEILEVSMADLESRKSLQVTLLGPGGLREESTMTVFVPTIGTVADIILAIDHKKSKLDFSKPQNLRLFEILDGKISKEFTLDQPIDNVGDKRISTLYIEHVPEDELDMDMDNDRLIQVVHYNKDPSRLHSVPFRFVVKKNEPFNETKERLQKRLGYGNKEWQKVKFSVIKNINALEPETTPLDKDDLILRDIRISHDDALGLEHVDKSMD</sequence>
<protein>
    <recommendedName>
        <fullName evidence="4">ubiquitinyl hydrolase 1</fullName>
        <ecNumber evidence="4">3.4.19.12</ecNumber>
    </recommendedName>
</protein>
<feature type="domain" description="MATH" evidence="11">
    <location>
        <begin position="62"/>
        <end position="191"/>
    </location>
</feature>
<dbReference type="CDD" id="cd02659">
    <property type="entry name" value="peptidase_C19C"/>
    <property type="match status" value="1"/>
</dbReference>
<dbReference type="SUPFAM" id="SSF54001">
    <property type="entry name" value="Cysteine proteinases"/>
    <property type="match status" value="1"/>
</dbReference>
<evidence type="ECO:0000313" key="13">
    <source>
        <dbReference type="EMBL" id="SAM07436.1"/>
    </source>
</evidence>
<name>A0A168RV68_ABSGL</name>
<dbReference type="Gene3D" id="3.90.70.10">
    <property type="entry name" value="Cysteine proteinases"/>
    <property type="match status" value="1"/>
</dbReference>
<evidence type="ECO:0000256" key="7">
    <source>
        <dbReference type="ARBA" id="ARBA00022801"/>
    </source>
</evidence>
<evidence type="ECO:0000256" key="8">
    <source>
        <dbReference type="ARBA" id="ARBA00022807"/>
    </source>
</evidence>
<dbReference type="Proteomes" id="UP000078561">
    <property type="component" value="Unassembled WGS sequence"/>
</dbReference>
<proteinExistence type="inferred from homology"/>
<dbReference type="InParanoid" id="A0A168RV68"/>
<feature type="region of interest" description="Disordered" evidence="10">
    <location>
        <begin position="1"/>
        <end position="39"/>
    </location>
</feature>
<dbReference type="PROSITE" id="PS00973">
    <property type="entry name" value="USP_2"/>
    <property type="match status" value="1"/>
</dbReference>
<dbReference type="InterPro" id="IPR008974">
    <property type="entry name" value="TRAF-like"/>
</dbReference>
<dbReference type="GO" id="GO:0016579">
    <property type="term" value="P:protein deubiquitination"/>
    <property type="evidence" value="ECO:0007669"/>
    <property type="project" value="InterPro"/>
</dbReference>
<dbReference type="InterPro" id="IPR028889">
    <property type="entry name" value="USP"/>
</dbReference>
<keyword evidence="5" id="KW-0645">Protease</keyword>
<dbReference type="PROSITE" id="PS50235">
    <property type="entry name" value="USP_3"/>
    <property type="match status" value="1"/>
</dbReference>